<keyword evidence="5" id="KW-0472">Membrane</keyword>
<feature type="non-terminal residue" evidence="6">
    <location>
        <position position="238"/>
    </location>
</feature>
<dbReference type="PANTHER" id="PTHR43791">
    <property type="entry name" value="PERMEASE-RELATED"/>
    <property type="match status" value="1"/>
</dbReference>
<dbReference type="EMBL" id="WHUW01000002">
    <property type="protein sequence ID" value="KAF8450396.1"/>
    <property type="molecule type" value="Genomic_DNA"/>
</dbReference>
<comment type="caution">
    <text evidence="6">The sequence shown here is derived from an EMBL/GenBank/DDBJ whole genome shotgun (WGS) entry which is preliminary data.</text>
</comment>
<protein>
    <submittedName>
        <fullName evidence="6">Uncharacterized protein</fullName>
    </submittedName>
</protein>
<evidence type="ECO:0000256" key="4">
    <source>
        <dbReference type="ARBA" id="ARBA00022989"/>
    </source>
</evidence>
<evidence type="ECO:0000256" key="5">
    <source>
        <dbReference type="ARBA" id="ARBA00023136"/>
    </source>
</evidence>
<accession>A0AAD4GKY7</accession>
<reference evidence="6" key="2">
    <citation type="journal article" date="2020" name="Nat. Commun.">
        <title>Large-scale genome sequencing of mycorrhizal fungi provides insights into the early evolution of symbiotic traits.</title>
        <authorList>
            <person name="Miyauchi S."/>
            <person name="Kiss E."/>
            <person name="Kuo A."/>
            <person name="Drula E."/>
            <person name="Kohler A."/>
            <person name="Sanchez-Garcia M."/>
            <person name="Morin E."/>
            <person name="Andreopoulos B."/>
            <person name="Barry K.W."/>
            <person name="Bonito G."/>
            <person name="Buee M."/>
            <person name="Carver A."/>
            <person name="Chen C."/>
            <person name="Cichocki N."/>
            <person name="Clum A."/>
            <person name="Culley D."/>
            <person name="Crous P.W."/>
            <person name="Fauchery L."/>
            <person name="Girlanda M."/>
            <person name="Hayes R.D."/>
            <person name="Keri Z."/>
            <person name="LaButti K."/>
            <person name="Lipzen A."/>
            <person name="Lombard V."/>
            <person name="Magnuson J."/>
            <person name="Maillard F."/>
            <person name="Murat C."/>
            <person name="Nolan M."/>
            <person name="Ohm R.A."/>
            <person name="Pangilinan J."/>
            <person name="Pereira M.F."/>
            <person name="Perotto S."/>
            <person name="Peter M."/>
            <person name="Pfister S."/>
            <person name="Riley R."/>
            <person name="Sitrit Y."/>
            <person name="Stielow J.B."/>
            <person name="Szollosi G."/>
            <person name="Zifcakova L."/>
            <person name="Stursova M."/>
            <person name="Spatafora J.W."/>
            <person name="Tedersoo L."/>
            <person name="Vaario L.M."/>
            <person name="Yamada A."/>
            <person name="Yan M."/>
            <person name="Wang P."/>
            <person name="Xu J."/>
            <person name="Bruns T."/>
            <person name="Baldrian P."/>
            <person name="Vilgalys R."/>
            <person name="Dunand C."/>
            <person name="Henrissat B."/>
            <person name="Grigoriev I.V."/>
            <person name="Hibbett D."/>
            <person name="Nagy L.G."/>
            <person name="Martin F.M."/>
        </authorList>
    </citation>
    <scope>NUCLEOTIDE SEQUENCE</scope>
    <source>
        <strain evidence="6">BED1</strain>
    </source>
</reference>
<keyword evidence="4" id="KW-1133">Transmembrane helix</keyword>
<sequence>VFLWFPDSLMTWRMLTEAERIAYLEHVRDDQGGIANQKFKKDQVMEALLDVRTWLIVLATMLTDIPSGGLTNFSNIIIRNFGYTWRQTLVLATPAGVVEVFSVLLQCGWYSDIKKGKPLFTIERSWDQGERMLPVIWATLPTIVGIEFLADVSHKGTYLIGTFGSTLSVIYAYNASNTSEYTNRNGNRNISAVRCAVVYRRKDDNQKKLKTLAELKAAKGWTDEAAERHAFAGLTDKQ</sequence>
<dbReference type="InterPro" id="IPR036259">
    <property type="entry name" value="MFS_trans_sf"/>
</dbReference>
<dbReference type="AlphaFoldDB" id="A0AAD4GKY7"/>
<keyword evidence="3" id="KW-0812">Transmembrane</keyword>
<gene>
    <name evidence="6" type="ORF">L210DRAFT_843099</name>
</gene>
<evidence type="ECO:0000256" key="2">
    <source>
        <dbReference type="ARBA" id="ARBA00022448"/>
    </source>
</evidence>
<reference evidence="6" key="1">
    <citation type="submission" date="2019-10" db="EMBL/GenBank/DDBJ databases">
        <authorList>
            <consortium name="DOE Joint Genome Institute"/>
            <person name="Kuo A."/>
            <person name="Miyauchi S."/>
            <person name="Kiss E."/>
            <person name="Drula E."/>
            <person name="Kohler A."/>
            <person name="Sanchez-Garcia M."/>
            <person name="Andreopoulos B."/>
            <person name="Barry K.W."/>
            <person name="Bonito G."/>
            <person name="Buee M."/>
            <person name="Carver A."/>
            <person name="Chen C."/>
            <person name="Cichocki N."/>
            <person name="Clum A."/>
            <person name="Culley D."/>
            <person name="Crous P.W."/>
            <person name="Fauchery L."/>
            <person name="Girlanda M."/>
            <person name="Hayes R."/>
            <person name="Keri Z."/>
            <person name="LaButti K."/>
            <person name="Lipzen A."/>
            <person name="Lombard V."/>
            <person name="Magnuson J."/>
            <person name="Maillard F."/>
            <person name="Morin E."/>
            <person name="Murat C."/>
            <person name="Nolan M."/>
            <person name="Ohm R."/>
            <person name="Pangilinan J."/>
            <person name="Pereira M."/>
            <person name="Perotto S."/>
            <person name="Peter M."/>
            <person name="Riley R."/>
            <person name="Sitrit Y."/>
            <person name="Stielow B."/>
            <person name="Szollosi G."/>
            <person name="Zifcakova L."/>
            <person name="Stursova M."/>
            <person name="Spatafora J.W."/>
            <person name="Tedersoo L."/>
            <person name="Vaario L.-M."/>
            <person name="Yamada A."/>
            <person name="Yan M."/>
            <person name="Wang P."/>
            <person name="Xu J."/>
            <person name="Bruns T."/>
            <person name="Baldrian P."/>
            <person name="Vilgalys R."/>
            <person name="Henrissat B."/>
            <person name="Grigoriev I.V."/>
            <person name="Hibbett D."/>
            <person name="Nagy L.G."/>
            <person name="Martin F.M."/>
        </authorList>
    </citation>
    <scope>NUCLEOTIDE SEQUENCE</scope>
    <source>
        <strain evidence="6">BED1</strain>
    </source>
</reference>
<dbReference type="PANTHER" id="PTHR43791:SF97">
    <property type="entry name" value="ALLANTOATE TRANSPORTER, PUTATIVE (AFU_ORTHOLOGUE AFUA_1G14700)-RELATED"/>
    <property type="match status" value="1"/>
</dbReference>
<dbReference type="GO" id="GO:0016020">
    <property type="term" value="C:membrane"/>
    <property type="evidence" value="ECO:0007669"/>
    <property type="project" value="UniProtKB-SubCell"/>
</dbReference>
<organism evidence="6 7">
    <name type="scientific">Boletus edulis BED1</name>
    <dbReference type="NCBI Taxonomy" id="1328754"/>
    <lineage>
        <taxon>Eukaryota</taxon>
        <taxon>Fungi</taxon>
        <taxon>Dikarya</taxon>
        <taxon>Basidiomycota</taxon>
        <taxon>Agaricomycotina</taxon>
        <taxon>Agaricomycetes</taxon>
        <taxon>Agaricomycetidae</taxon>
        <taxon>Boletales</taxon>
        <taxon>Boletineae</taxon>
        <taxon>Boletaceae</taxon>
        <taxon>Boletoideae</taxon>
        <taxon>Boletus</taxon>
    </lineage>
</organism>
<proteinExistence type="predicted"/>
<evidence type="ECO:0000256" key="1">
    <source>
        <dbReference type="ARBA" id="ARBA00004141"/>
    </source>
</evidence>
<keyword evidence="2" id="KW-0813">Transport</keyword>
<name>A0AAD4GKY7_BOLED</name>
<keyword evidence="7" id="KW-1185">Reference proteome</keyword>
<comment type="subcellular location">
    <subcellularLocation>
        <location evidence="1">Membrane</location>
        <topology evidence="1">Multi-pass membrane protein</topology>
    </subcellularLocation>
</comment>
<evidence type="ECO:0000313" key="6">
    <source>
        <dbReference type="EMBL" id="KAF8450396.1"/>
    </source>
</evidence>
<evidence type="ECO:0000256" key="3">
    <source>
        <dbReference type="ARBA" id="ARBA00022692"/>
    </source>
</evidence>
<dbReference type="SUPFAM" id="SSF103473">
    <property type="entry name" value="MFS general substrate transporter"/>
    <property type="match status" value="1"/>
</dbReference>
<dbReference type="Proteomes" id="UP001194468">
    <property type="component" value="Unassembled WGS sequence"/>
</dbReference>
<evidence type="ECO:0000313" key="7">
    <source>
        <dbReference type="Proteomes" id="UP001194468"/>
    </source>
</evidence>
<dbReference type="GO" id="GO:0022857">
    <property type="term" value="F:transmembrane transporter activity"/>
    <property type="evidence" value="ECO:0007669"/>
    <property type="project" value="TreeGrafter"/>
</dbReference>